<gene>
    <name evidence="2" type="ORF">ACETIH_26990</name>
</gene>
<evidence type="ECO:0000313" key="3">
    <source>
        <dbReference type="Proteomes" id="UP001593940"/>
    </source>
</evidence>
<dbReference type="RefSeq" id="WP_377031558.1">
    <property type="nucleotide sequence ID" value="NZ_JBHOMY010000121.1"/>
</dbReference>
<evidence type="ECO:0000256" key="1">
    <source>
        <dbReference type="SAM" id="MobiDB-lite"/>
    </source>
</evidence>
<name>A0ABV6YG78_9HYPH</name>
<reference evidence="2 3" key="1">
    <citation type="submission" date="2024-09" db="EMBL/GenBank/DDBJ databases">
        <title>Nodulacao em especies de Leguminosae Basais da Amazonia e Caracterizacao dos Rizobios e Bacterias Associadas aos Nodulos.</title>
        <authorList>
            <person name="Jambeiro I.C.A."/>
            <person name="Lopes I.S."/>
            <person name="Aguiar E.R.G.R."/>
            <person name="Santos A.F.J."/>
            <person name="Dos Santos J.M.F."/>
            <person name="Gross E."/>
        </authorList>
    </citation>
    <scope>NUCLEOTIDE SEQUENCE [LARGE SCALE GENOMIC DNA]</scope>
    <source>
        <strain evidence="2 3">BRUESC1165</strain>
    </source>
</reference>
<comment type="caution">
    <text evidence="2">The sequence shown here is derived from an EMBL/GenBank/DDBJ whole genome shotgun (WGS) entry which is preliminary data.</text>
</comment>
<sequence length="132" mass="13622">MAAAIPVVKAMTEEEKTAAKGTETAAAKVTVATMPTAAVAETEVVTLTTMTVVEREADGAVKMVRAAAEVAMEGRGEAAARAEEVPKGAAALRETAPVEELPEEPAPQVLGRLIVKEEEPTSKVAMIAKPVV</sequence>
<keyword evidence="3" id="KW-1185">Reference proteome</keyword>
<accession>A0ABV6YG78</accession>
<dbReference type="EMBL" id="JBHOMY010000121">
    <property type="protein sequence ID" value="MFC1460287.1"/>
    <property type="molecule type" value="Genomic_DNA"/>
</dbReference>
<proteinExistence type="predicted"/>
<dbReference type="Proteomes" id="UP001593940">
    <property type="component" value="Unassembled WGS sequence"/>
</dbReference>
<organism evidence="2 3">
    <name type="scientific">Microvirga arabica</name>
    <dbReference type="NCBI Taxonomy" id="1128671"/>
    <lineage>
        <taxon>Bacteria</taxon>
        <taxon>Pseudomonadati</taxon>
        <taxon>Pseudomonadota</taxon>
        <taxon>Alphaproteobacteria</taxon>
        <taxon>Hyphomicrobiales</taxon>
        <taxon>Methylobacteriaceae</taxon>
        <taxon>Microvirga</taxon>
    </lineage>
</organism>
<feature type="region of interest" description="Disordered" evidence="1">
    <location>
        <begin position="79"/>
        <end position="105"/>
    </location>
</feature>
<evidence type="ECO:0000313" key="2">
    <source>
        <dbReference type="EMBL" id="MFC1460287.1"/>
    </source>
</evidence>
<protein>
    <submittedName>
        <fullName evidence="2">Uncharacterized protein</fullName>
    </submittedName>
</protein>